<proteinExistence type="predicted"/>
<sequence length="707" mass="79263">MKIYSVLIAIVFGLLGSVVAQESDYSFFPKVIETDKGKIVIYQPQSESLKDDVLQSRAAFSVKTTEAAAPTFGVMWVTSYLQVDREERMVTLTSAEVRDVRFPDAVDSLKIQKFKAFLESEIPNWHLTFPLDGLLATLEEVEGQVTDDFQHQAPTILFRSQPAVLVMIDGDPKYNELEKGYDQLVNTPVFLLRKKEKFFLYGGNDWYKTDDLLKGKWSRIKNPPTSLSATEKKYNKTADDTISESEDKKQDPEIIVVTVPTELIVTEGEMDWVPIPSSGLMYVDNTSADLFMEVETQDFYLLISGRWFRTESLDGVWAYVPADQISKEFKNIPEESSKGDVLASVPGTAAAREAVLDANIPQTAAIDRKTATASVTYDGDPIFKEIEGTSLSYGVNTASSVFKSKDVYFLCDNAVWFNSQNATGPWVVSDVRPVDIDKLPSENPNYNVKYVYIYESTPEVIYVGYTPGYVGCYVYGSTIIYGTGFYYPGWYGRYYYPRPVTYGFSVHYSTYAGWSVGFGVGYGGWYGGRGWYGPPYYRPPYYRPPHHRPPYQRPPHGNRPPAGGGNRPGGGTQHRPDTRPATVPRGNNLYNHRQDVAQSGNRTRPTTQPGRTTSPATRPANRPETRPATTGAGRGNNDVYGDKKGNVYKRSSDGWQQRSNNGWSAPSQRPSNGQMNQSYQNRQRGTQRAQTYQRSRPAGGGMSRGRR</sequence>
<dbReference type="RefSeq" id="WP_073121549.1">
    <property type="nucleotide sequence ID" value="NZ_FRAA01000002.1"/>
</dbReference>
<gene>
    <name evidence="2" type="ORF">SAMN04488028_102495</name>
</gene>
<feature type="compositionally biased region" description="Polar residues" evidence="1">
    <location>
        <begin position="588"/>
        <end position="601"/>
    </location>
</feature>
<keyword evidence="3" id="KW-1185">Reference proteome</keyword>
<name>A0A1M6P0L7_REIAG</name>
<feature type="compositionally biased region" description="Gly residues" evidence="1">
    <location>
        <begin position="698"/>
        <end position="707"/>
    </location>
</feature>
<feature type="region of interest" description="Disordered" evidence="1">
    <location>
        <begin position="547"/>
        <end position="707"/>
    </location>
</feature>
<protein>
    <recommendedName>
        <fullName evidence="4">Carbohydrate-binding family V/XII</fullName>
    </recommendedName>
</protein>
<reference evidence="3" key="1">
    <citation type="submission" date="2016-11" db="EMBL/GenBank/DDBJ databases">
        <authorList>
            <person name="Varghese N."/>
            <person name="Submissions S."/>
        </authorList>
    </citation>
    <scope>NUCLEOTIDE SEQUENCE [LARGE SCALE GENOMIC DNA]</scope>
    <source>
        <strain evidence="3">DSM 26134</strain>
    </source>
</reference>
<feature type="compositionally biased region" description="Polar residues" evidence="1">
    <location>
        <begin position="653"/>
        <end position="694"/>
    </location>
</feature>
<dbReference type="Proteomes" id="UP000184474">
    <property type="component" value="Unassembled WGS sequence"/>
</dbReference>
<dbReference type="AlphaFoldDB" id="A0A1M6P0L7"/>
<feature type="compositionally biased region" description="Gly residues" evidence="1">
    <location>
        <begin position="562"/>
        <end position="572"/>
    </location>
</feature>
<accession>A0A1M6P0L7</accession>
<feature type="compositionally biased region" description="Basic and acidic residues" evidence="1">
    <location>
        <begin position="230"/>
        <end position="249"/>
    </location>
</feature>
<evidence type="ECO:0000256" key="1">
    <source>
        <dbReference type="SAM" id="MobiDB-lite"/>
    </source>
</evidence>
<evidence type="ECO:0008006" key="4">
    <source>
        <dbReference type="Google" id="ProtNLM"/>
    </source>
</evidence>
<dbReference type="EMBL" id="FRAA01000002">
    <property type="protein sequence ID" value="SHK01454.1"/>
    <property type="molecule type" value="Genomic_DNA"/>
</dbReference>
<feature type="region of interest" description="Disordered" evidence="1">
    <location>
        <begin position="228"/>
        <end position="249"/>
    </location>
</feature>
<dbReference type="STRING" id="156994.SAMN04488028_102495"/>
<evidence type="ECO:0000313" key="2">
    <source>
        <dbReference type="EMBL" id="SHK01454.1"/>
    </source>
</evidence>
<organism evidence="2 3">
    <name type="scientific">Reichenbachiella agariperforans</name>
    <dbReference type="NCBI Taxonomy" id="156994"/>
    <lineage>
        <taxon>Bacteria</taxon>
        <taxon>Pseudomonadati</taxon>
        <taxon>Bacteroidota</taxon>
        <taxon>Cytophagia</taxon>
        <taxon>Cytophagales</taxon>
        <taxon>Reichenbachiellaceae</taxon>
        <taxon>Reichenbachiella</taxon>
    </lineage>
</organism>
<feature type="compositionally biased region" description="Low complexity" evidence="1">
    <location>
        <begin position="602"/>
        <end position="615"/>
    </location>
</feature>
<evidence type="ECO:0000313" key="3">
    <source>
        <dbReference type="Proteomes" id="UP000184474"/>
    </source>
</evidence>